<evidence type="ECO:0000256" key="1">
    <source>
        <dbReference type="SAM" id="MobiDB-lite"/>
    </source>
</evidence>
<dbReference type="Proteomes" id="UP000314294">
    <property type="component" value="Unassembled WGS sequence"/>
</dbReference>
<evidence type="ECO:0000313" key="3">
    <source>
        <dbReference type="Proteomes" id="UP000314294"/>
    </source>
</evidence>
<gene>
    <name evidence="2" type="ORF">EYF80_034401</name>
</gene>
<dbReference type="EMBL" id="SRLO01000457">
    <property type="protein sequence ID" value="TNN55389.1"/>
    <property type="molecule type" value="Genomic_DNA"/>
</dbReference>
<comment type="caution">
    <text evidence="2">The sequence shown here is derived from an EMBL/GenBank/DDBJ whole genome shotgun (WGS) entry which is preliminary data.</text>
</comment>
<organism evidence="2 3">
    <name type="scientific">Liparis tanakae</name>
    <name type="common">Tanaka's snailfish</name>
    <dbReference type="NCBI Taxonomy" id="230148"/>
    <lineage>
        <taxon>Eukaryota</taxon>
        <taxon>Metazoa</taxon>
        <taxon>Chordata</taxon>
        <taxon>Craniata</taxon>
        <taxon>Vertebrata</taxon>
        <taxon>Euteleostomi</taxon>
        <taxon>Actinopterygii</taxon>
        <taxon>Neopterygii</taxon>
        <taxon>Teleostei</taxon>
        <taxon>Neoteleostei</taxon>
        <taxon>Acanthomorphata</taxon>
        <taxon>Eupercaria</taxon>
        <taxon>Perciformes</taxon>
        <taxon>Cottioidei</taxon>
        <taxon>Cottales</taxon>
        <taxon>Liparidae</taxon>
        <taxon>Liparis</taxon>
    </lineage>
</organism>
<proteinExistence type="predicted"/>
<sequence length="113" mass="12460">MQLKPTCSSKTRLERAESQSSGLSSGPPPHAESYAAAYEVASEAADQVLELDYAEGGGDISVKRRRRRRRMTQCTFQDANQISSSLDCQTSAVPKLRLHRGTALSHTFRSYPN</sequence>
<evidence type="ECO:0000313" key="2">
    <source>
        <dbReference type="EMBL" id="TNN55389.1"/>
    </source>
</evidence>
<feature type="compositionally biased region" description="Polar residues" evidence="1">
    <location>
        <begin position="1"/>
        <end position="10"/>
    </location>
</feature>
<feature type="compositionally biased region" description="Low complexity" evidence="1">
    <location>
        <begin position="18"/>
        <end position="32"/>
    </location>
</feature>
<name>A0A4Z2GPV2_9TELE</name>
<reference evidence="2 3" key="1">
    <citation type="submission" date="2019-03" db="EMBL/GenBank/DDBJ databases">
        <title>First draft genome of Liparis tanakae, snailfish: a comprehensive survey of snailfish specific genes.</title>
        <authorList>
            <person name="Kim W."/>
            <person name="Song I."/>
            <person name="Jeong J.-H."/>
            <person name="Kim D."/>
            <person name="Kim S."/>
            <person name="Ryu S."/>
            <person name="Song J.Y."/>
            <person name="Lee S.K."/>
        </authorList>
    </citation>
    <scope>NUCLEOTIDE SEQUENCE [LARGE SCALE GENOMIC DNA]</scope>
    <source>
        <tissue evidence="2">Muscle</tissue>
    </source>
</reference>
<accession>A0A4Z2GPV2</accession>
<dbReference type="AlphaFoldDB" id="A0A4Z2GPV2"/>
<keyword evidence="3" id="KW-1185">Reference proteome</keyword>
<protein>
    <submittedName>
        <fullName evidence="2">Uncharacterized protein</fullName>
    </submittedName>
</protein>
<feature type="region of interest" description="Disordered" evidence="1">
    <location>
        <begin position="1"/>
        <end position="32"/>
    </location>
</feature>